<dbReference type="FunFam" id="3.40.309.10:FF:000002">
    <property type="entry name" value="Methylmalonate-semialdehyde dehydrogenase (Acylating)"/>
    <property type="match status" value="1"/>
</dbReference>
<gene>
    <name evidence="6" type="ORF">PPNO1_LOCUS6154</name>
</gene>
<keyword evidence="3" id="KW-0560">Oxidoreductase</keyword>
<dbReference type="GO" id="GO:0004491">
    <property type="term" value="F:methylmalonate-semialdehyde dehydrogenase (acylating, NAD) activity"/>
    <property type="evidence" value="ECO:0007669"/>
    <property type="project" value="UniProtKB-EC"/>
</dbReference>
<dbReference type="InterPro" id="IPR016160">
    <property type="entry name" value="Ald_DH_CS_CYS"/>
</dbReference>
<dbReference type="OrthoDB" id="310895at2759"/>
<evidence type="ECO:0000256" key="4">
    <source>
        <dbReference type="ARBA" id="ARBA00023027"/>
    </source>
</evidence>
<dbReference type="GO" id="GO:0005739">
    <property type="term" value="C:mitochondrion"/>
    <property type="evidence" value="ECO:0007669"/>
    <property type="project" value="TreeGrafter"/>
</dbReference>
<dbReference type="EMBL" id="CALLCH030000015">
    <property type="protein sequence ID" value="CAI4216500.1"/>
    <property type="molecule type" value="Genomic_DNA"/>
</dbReference>
<organism evidence="6 7">
    <name type="scientific">Parascedosporium putredinis</name>
    <dbReference type="NCBI Taxonomy" id="1442378"/>
    <lineage>
        <taxon>Eukaryota</taxon>
        <taxon>Fungi</taxon>
        <taxon>Dikarya</taxon>
        <taxon>Ascomycota</taxon>
        <taxon>Pezizomycotina</taxon>
        <taxon>Sordariomycetes</taxon>
        <taxon>Hypocreomycetidae</taxon>
        <taxon>Microascales</taxon>
        <taxon>Microascaceae</taxon>
        <taxon>Parascedosporium</taxon>
    </lineage>
</organism>
<name>A0A9P1H712_9PEZI</name>
<dbReference type="InterPro" id="IPR010061">
    <property type="entry name" value="MeMal-semiAld_DH"/>
</dbReference>
<protein>
    <recommendedName>
        <fullName evidence="2">methylmalonate-semialdehyde dehydrogenase (CoA acylating)</fullName>
        <ecNumber evidence="2">1.2.1.27</ecNumber>
    </recommendedName>
</protein>
<dbReference type="Pfam" id="PF00171">
    <property type="entry name" value="Aldedh"/>
    <property type="match status" value="2"/>
</dbReference>
<comment type="caution">
    <text evidence="6">The sequence shown here is derived from an EMBL/GenBank/DDBJ whole genome shotgun (WGS) entry which is preliminary data.</text>
</comment>
<dbReference type="PROSITE" id="PS00070">
    <property type="entry name" value="ALDEHYDE_DEHYDR_CYS"/>
    <property type="match status" value="1"/>
</dbReference>
<dbReference type="InterPro" id="IPR016163">
    <property type="entry name" value="Ald_DH_C"/>
</dbReference>
<reference evidence="6" key="1">
    <citation type="submission" date="2022-11" db="EMBL/GenBank/DDBJ databases">
        <authorList>
            <person name="Scott C."/>
            <person name="Bruce N."/>
        </authorList>
    </citation>
    <scope>NUCLEOTIDE SEQUENCE</scope>
</reference>
<dbReference type="GO" id="GO:0006210">
    <property type="term" value="P:thymine catabolic process"/>
    <property type="evidence" value="ECO:0007669"/>
    <property type="project" value="TreeGrafter"/>
</dbReference>
<keyword evidence="7" id="KW-1185">Reference proteome</keyword>
<dbReference type="EC" id="1.2.1.27" evidence="2"/>
<dbReference type="GO" id="GO:0006574">
    <property type="term" value="P:L-valine catabolic process"/>
    <property type="evidence" value="ECO:0007669"/>
    <property type="project" value="TreeGrafter"/>
</dbReference>
<dbReference type="Gene3D" id="3.40.605.10">
    <property type="entry name" value="Aldehyde Dehydrogenase, Chain A, domain 1"/>
    <property type="match status" value="2"/>
</dbReference>
<dbReference type="Proteomes" id="UP000838763">
    <property type="component" value="Unassembled WGS sequence"/>
</dbReference>
<evidence type="ECO:0000256" key="1">
    <source>
        <dbReference type="ARBA" id="ARBA00009986"/>
    </source>
</evidence>
<dbReference type="InterPro" id="IPR016162">
    <property type="entry name" value="Ald_DH_N"/>
</dbReference>
<evidence type="ECO:0000256" key="2">
    <source>
        <dbReference type="ARBA" id="ARBA00013048"/>
    </source>
</evidence>
<comment type="similarity">
    <text evidence="1">Belongs to the aldehyde dehydrogenase family.</text>
</comment>
<accession>A0A9P1H712</accession>
<feature type="domain" description="Aldehyde dehydrogenase" evidence="5">
    <location>
        <begin position="201"/>
        <end position="444"/>
    </location>
</feature>
<dbReference type="SUPFAM" id="SSF53720">
    <property type="entry name" value="ALDH-like"/>
    <property type="match status" value="1"/>
</dbReference>
<feature type="domain" description="Aldehyde dehydrogenase" evidence="5">
    <location>
        <begin position="62"/>
        <end position="195"/>
    </location>
</feature>
<dbReference type="AlphaFoldDB" id="A0A9P1H712"/>
<dbReference type="InterPro" id="IPR015590">
    <property type="entry name" value="Aldehyde_DH_dom"/>
</dbReference>
<evidence type="ECO:0000259" key="5">
    <source>
        <dbReference type="Pfam" id="PF00171"/>
    </source>
</evidence>
<dbReference type="CDD" id="cd07085">
    <property type="entry name" value="ALDH_F6_MMSDH"/>
    <property type="match status" value="1"/>
</dbReference>
<evidence type="ECO:0000313" key="6">
    <source>
        <dbReference type="EMBL" id="CAI4216500.1"/>
    </source>
</evidence>
<dbReference type="InterPro" id="IPR016161">
    <property type="entry name" value="Ald_DH/histidinol_DH"/>
</dbReference>
<keyword evidence="4" id="KW-0520">NAD</keyword>
<evidence type="ECO:0000256" key="3">
    <source>
        <dbReference type="ARBA" id="ARBA00023002"/>
    </source>
</evidence>
<dbReference type="PANTHER" id="PTHR43866">
    <property type="entry name" value="MALONATE-SEMIALDEHYDE DEHYDROGENASE"/>
    <property type="match status" value="1"/>
</dbReference>
<proteinExistence type="inferred from homology"/>
<dbReference type="Gene3D" id="3.40.309.10">
    <property type="entry name" value="Aldehyde Dehydrogenase, Chain A, domain 2"/>
    <property type="match status" value="1"/>
</dbReference>
<dbReference type="PANTHER" id="PTHR43866:SF3">
    <property type="entry name" value="METHYLMALONATE-SEMIALDEHYDE DEHYDROGENASE [ACYLATING], MITOCHONDRIAL"/>
    <property type="match status" value="1"/>
</dbReference>
<evidence type="ECO:0000313" key="7">
    <source>
        <dbReference type="Proteomes" id="UP000838763"/>
    </source>
</evidence>
<sequence>MSPPSTSSAQAALASRGLHATAKHFQIPVHLDSTPTSYINNHNKIEKPEDTPYFLDNEFKASQATEFIDLHDPATNNLVTRVPQMTDAELKAAVESAEKAFPAWKAMSVFARQQIMFKFVALIREHWDRLAASITLEQGKTFADAKGDVLRGLQVAEAACAAPELLKGEVLEVAKDMETRSYREPLGVVAAICPFSKRASPGVVNVIHGAHRAVNFILDDPTIKAVSFVGGNKAGEYIFSRGSANGKRVQANLGAKNHAAALPDCNKNHFINSVVGAAFGAAGQRCMALSTLVCVGETKDWLPDLAASAKALSVNAGFEQGADLGPVISPQSKARIEDLIASAEQEGATILLDGRGFKPANYPNGNWVAPTIITNVTPEMRCYKEEIFGPVLVCLNVDTLDDAIDLINKNEYGNGVAIFTRSGPTAETFRRRIEAGQVGINVPIPVPSPCSRLPATSEASPQKTVTALWRSDDALSKKADVAMPTHS</sequence>